<evidence type="ECO:0000256" key="10">
    <source>
        <dbReference type="ARBA" id="ARBA00022962"/>
    </source>
</evidence>
<dbReference type="CDD" id="cd02808">
    <property type="entry name" value="GltS_FMN"/>
    <property type="match status" value="1"/>
</dbReference>
<dbReference type="InterPro" id="IPR002932">
    <property type="entry name" value="Glu_synthdom"/>
</dbReference>
<dbReference type="SUPFAM" id="SSF51395">
    <property type="entry name" value="FMN-linked oxidoreductases"/>
    <property type="match status" value="1"/>
</dbReference>
<dbReference type="PROSITE" id="PS51278">
    <property type="entry name" value="GATASE_TYPE_2"/>
    <property type="match status" value="1"/>
</dbReference>
<dbReference type="SUPFAM" id="SSF56235">
    <property type="entry name" value="N-terminal nucleophile aminohydrolases (Ntn hydrolases)"/>
    <property type="match status" value="1"/>
</dbReference>
<dbReference type="Proteomes" id="UP000241436">
    <property type="component" value="Unassembled WGS sequence"/>
</dbReference>
<keyword evidence="20" id="KW-1185">Reference proteome</keyword>
<keyword evidence="12" id="KW-0408">Iron</keyword>
<keyword evidence="14" id="KW-0314">Glutamate biosynthesis</keyword>
<dbReference type="OrthoDB" id="9758182at2"/>
<evidence type="ECO:0000256" key="9">
    <source>
        <dbReference type="ARBA" id="ARBA00022827"/>
    </source>
</evidence>
<dbReference type="InterPro" id="IPR029055">
    <property type="entry name" value="Ntn_hydrolases_N"/>
</dbReference>
<evidence type="ECO:0000256" key="16">
    <source>
        <dbReference type="ARBA" id="ARBA00029440"/>
    </source>
</evidence>
<comment type="similarity">
    <text evidence="4">Belongs to the glutamate synthase family.</text>
</comment>
<reference evidence="19 20" key="1">
    <citation type="submission" date="2017-09" db="EMBL/GenBank/DDBJ databases">
        <title>Bloom of a denitrifying methanotroph, Candidatus Methylomirabilis limnetica, in a deep stratified lake.</title>
        <authorList>
            <person name="Graf J.S."/>
            <person name="Marchant H.K."/>
            <person name="Tienken D."/>
            <person name="Hach P.F."/>
            <person name="Brand A."/>
            <person name="Schubert C.J."/>
            <person name="Kuypers M.M."/>
            <person name="Milucka J."/>
        </authorList>
    </citation>
    <scope>NUCLEOTIDE SEQUENCE [LARGE SCALE GENOMIC DNA]</scope>
    <source>
        <strain evidence="19 20">Zug</strain>
    </source>
</reference>
<dbReference type="NCBIfam" id="NF008730">
    <property type="entry name" value="PRK11750.1"/>
    <property type="match status" value="1"/>
</dbReference>
<dbReference type="Pfam" id="PF04898">
    <property type="entry name" value="Glu_syn_central"/>
    <property type="match status" value="1"/>
</dbReference>
<evidence type="ECO:0000256" key="13">
    <source>
        <dbReference type="ARBA" id="ARBA00023014"/>
    </source>
</evidence>
<evidence type="ECO:0000256" key="7">
    <source>
        <dbReference type="ARBA" id="ARBA00022643"/>
    </source>
</evidence>
<dbReference type="Pfam" id="PF01645">
    <property type="entry name" value="Glu_synthase"/>
    <property type="match status" value="1"/>
</dbReference>
<dbReference type="InterPro" id="IPR017932">
    <property type="entry name" value="GATase_2_dom"/>
</dbReference>
<dbReference type="SUPFAM" id="SSF69336">
    <property type="entry name" value="Alpha subunit of glutamate synthase, C-terminal domain"/>
    <property type="match status" value="1"/>
</dbReference>
<reference evidence="20" key="2">
    <citation type="journal article" date="2018" name="Environ. Microbiol.">
        <title>Bloom of a denitrifying methanotroph, 'Candidatus Methylomirabilis limnetica', in a deep stratified lake.</title>
        <authorList>
            <person name="Graf J.S."/>
            <person name="Mayr M.J."/>
            <person name="Marchant H.K."/>
            <person name="Tienken D."/>
            <person name="Hach P.F."/>
            <person name="Brand A."/>
            <person name="Schubert C.J."/>
            <person name="Kuypers M.M."/>
            <person name="Milucka J."/>
        </authorList>
    </citation>
    <scope>NUCLEOTIDE SEQUENCE [LARGE SCALE GENOMIC DNA]</scope>
    <source>
        <strain evidence="20">Zug</strain>
    </source>
</reference>
<evidence type="ECO:0000256" key="5">
    <source>
        <dbReference type="ARBA" id="ARBA00022605"/>
    </source>
</evidence>
<keyword evidence="7" id="KW-0288">FMN</keyword>
<keyword evidence="11" id="KW-0560">Oxidoreductase</keyword>
<keyword evidence="10" id="KW-0315">Glutamine amidotransferase</keyword>
<dbReference type="GO" id="GO:0006537">
    <property type="term" value="P:glutamate biosynthetic process"/>
    <property type="evidence" value="ECO:0007669"/>
    <property type="project" value="UniProtKB-KW"/>
</dbReference>
<organism evidence="19 20">
    <name type="scientific">Candidatus Methylomirabilis limnetica</name>
    <dbReference type="NCBI Taxonomy" id="2033718"/>
    <lineage>
        <taxon>Bacteria</taxon>
        <taxon>Candidatus Methylomirabilota</taxon>
        <taxon>Candidatus Methylomirabilia</taxon>
        <taxon>Candidatus Methylomirabilales</taxon>
        <taxon>Candidatus Methylomirabilaceae</taxon>
        <taxon>Candidatus Methylomirabilis</taxon>
    </lineage>
</organism>
<dbReference type="GO" id="GO:0015930">
    <property type="term" value="F:glutamate synthase activity"/>
    <property type="evidence" value="ECO:0007669"/>
    <property type="project" value="InterPro"/>
</dbReference>
<evidence type="ECO:0000313" key="20">
    <source>
        <dbReference type="Proteomes" id="UP000241436"/>
    </source>
</evidence>
<dbReference type="InterPro" id="IPR036485">
    <property type="entry name" value="Glu_synth_asu_C_sf"/>
</dbReference>
<comment type="cofactor">
    <cofactor evidence="3">
        <name>FAD</name>
        <dbReference type="ChEBI" id="CHEBI:57692"/>
    </cofactor>
</comment>
<evidence type="ECO:0000256" key="14">
    <source>
        <dbReference type="ARBA" id="ARBA00023164"/>
    </source>
</evidence>
<keyword evidence="15" id="KW-0003">3Fe-4S</keyword>
<protein>
    <submittedName>
        <fullName evidence="19">Glutamate synthase large subunit</fullName>
    </submittedName>
</protein>
<dbReference type="Gene3D" id="2.160.20.60">
    <property type="entry name" value="Glutamate synthase, alpha subunit, C-terminal domain"/>
    <property type="match status" value="1"/>
</dbReference>
<evidence type="ECO:0000256" key="17">
    <source>
        <dbReference type="SAM" id="MobiDB-lite"/>
    </source>
</evidence>
<evidence type="ECO:0000256" key="6">
    <source>
        <dbReference type="ARBA" id="ARBA00022630"/>
    </source>
</evidence>
<dbReference type="GO" id="GO:0019676">
    <property type="term" value="P:ammonia assimilation cycle"/>
    <property type="evidence" value="ECO:0007669"/>
    <property type="project" value="TreeGrafter"/>
</dbReference>
<dbReference type="Pfam" id="PF00310">
    <property type="entry name" value="GATase_2"/>
    <property type="match status" value="1"/>
</dbReference>
<evidence type="ECO:0000256" key="15">
    <source>
        <dbReference type="ARBA" id="ARBA00023291"/>
    </source>
</evidence>
<feature type="region of interest" description="Disordered" evidence="17">
    <location>
        <begin position="917"/>
        <end position="941"/>
    </location>
</feature>
<evidence type="ECO:0000256" key="1">
    <source>
        <dbReference type="ARBA" id="ARBA00001917"/>
    </source>
</evidence>
<dbReference type="RefSeq" id="WP_107561336.1">
    <property type="nucleotide sequence ID" value="NZ_NVQC01000012.1"/>
</dbReference>
<evidence type="ECO:0000256" key="3">
    <source>
        <dbReference type="ARBA" id="ARBA00001974"/>
    </source>
</evidence>
<comment type="cofactor">
    <cofactor evidence="1">
        <name>FMN</name>
        <dbReference type="ChEBI" id="CHEBI:58210"/>
    </cofactor>
</comment>
<dbReference type="InterPro" id="IPR013785">
    <property type="entry name" value="Aldolase_TIM"/>
</dbReference>
<keyword evidence="5" id="KW-0028">Amino-acid biosynthesis</keyword>
<keyword evidence="6" id="KW-0285">Flavoprotein</keyword>
<gene>
    <name evidence="19" type="ORF">CLG94_02555</name>
</gene>
<keyword evidence="13" id="KW-0411">Iron-sulfur</keyword>
<dbReference type="InterPro" id="IPR006982">
    <property type="entry name" value="Glu_synth_centr_N"/>
</dbReference>
<dbReference type="GO" id="GO:0051538">
    <property type="term" value="F:3 iron, 4 sulfur cluster binding"/>
    <property type="evidence" value="ECO:0007669"/>
    <property type="project" value="UniProtKB-KW"/>
</dbReference>
<dbReference type="PANTHER" id="PTHR11938">
    <property type="entry name" value="FAD NADPH DEHYDROGENASE/OXIDOREDUCTASE"/>
    <property type="match status" value="1"/>
</dbReference>
<dbReference type="CDD" id="cd00982">
    <property type="entry name" value="gltB_C"/>
    <property type="match status" value="1"/>
</dbReference>
<dbReference type="EMBL" id="NVQC01000012">
    <property type="protein sequence ID" value="PTL36779.1"/>
    <property type="molecule type" value="Genomic_DNA"/>
</dbReference>
<accession>A0A2T4U095</accession>
<dbReference type="FunFam" id="3.20.20.70:FF:000031">
    <property type="entry name" value="Glutamate synthase 1 [NADH]"/>
    <property type="match status" value="1"/>
</dbReference>
<dbReference type="InterPro" id="IPR050711">
    <property type="entry name" value="ET-N_metabolism_enzyme"/>
</dbReference>
<evidence type="ECO:0000256" key="4">
    <source>
        <dbReference type="ARBA" id="ARBA00009716"/>
    </source>
</evidence>
<comment type="cofactor">
    <cofactor evidence="2">
        <name>[3Fe-4S] cluster</name>
        <dbReference type="ChEBI" id="CHEBI:21137"/>
    </cofactor>
</comment>
<dbReference type="Pfam" id="PF01493">
    <property type="entry name" value="GXGXG"/>
    <property type="match status" value="1"/>
</dbReference>
<keyword evidence="8" id="KW-0479">Metal-binding</keyword>
<evidence type="ECO:0000256" key="8">
    <source>
        <dbReference type="ARBA" id="ARBA00022723"/>
    </source>
</evidence>
<dbReference type="FunFam" id="3.60.20.10:FF:000001">
    <property type="entry name" value="Glutamate synthase, large subunit"/>
    <property type="match status" value="1"/>
</dbReference>
<evidence type="ECO:0000259" key="18">
    <source>
        <dbReference type="PROSITE" id="PS51278"/>
    </source>
</evidence>
<evidence type="ECO:0000256" key="11">
    <source>
        <dbReference type="ARBA" id="ARBA00023002"/>
    </source>
</evidence>
<evidence type="ECO:0000313" key="19">
    <source>
        <dbReference type="EMBL" id="PTL36779.1"/>
    </source>
</evidence>
<dbReference type="FunFam" id="3.20.20.70:FF:000053">
    <property type="entry name" value="Glutamate synthase large subunit"/>
    <property type="match status" value="1"/>
</dbReference>
<keyword evidence="9" id="KW-0274">FAD</keyword>
<dbReference type="PANTHER" id="PTHR11938:SF133">
    <property type="entry name" value="GLUTAMATE SYNTHASE (NADH)"/>
    <property type="match status" value="1"/>
</dbReference>
<comment type="pathway">
    <text evidence="16">Amino-acid biosynthesis.</text>
</comment>
<proteinExistence type="inferred from homology"/>
<feature type="domain" description="Glutamine amidotransferase type-2" evidence="18">
    <location>
        <begin position="31"/>
        <end position="429"/>
    </location>
</feature>
<dbReference type="Gene3D" id="3.60.20.10">
    <property type="entry name" value="Glutamine Phosphoribosylpyrophosphate, subunit 1, domain 1"/>
    <property type="match status" value="1"/>
</dbReference>
<sequence length="1529" mass="168010">MTDQTDSVSVNHYGVPPKQGLYDPAYEHDACGVGFVVDIKGRKSHAIIQQSLTILKNLLHRGACGCEPNTGDGAGILIQMPHAFLARECAKIGITLPAPKQYGAGLVFLPTDPSQSAKCQAIFEELILEEGQTLLGWRDVPTDDSSIGPSAKAAEPIFKQIFIGRNPSIKDDLAFERKLYVIRKQVEHVVYGSALPQRKLFYVPSLSSNTLIYKGMLSADQIETIFPDIMDPAVESALALVHQRFSTNTFPSWPLAHPYRYVAHNGEINTLRGNINWMRAREALCESELLPDLKRIFPIVLEGGSDSAIFDNVLEFLVMAGRPLPHAVLMMIPEAWSGHEAMDEERKAFYEYHSCLMEPWDGPASIAFTDGTVIGAVLDRNGLRPSRYYVTKDGLVVMASEVGVLDIPPENVLIKERLHPGRIFLVDTAQGRIVDDTELKRAVATEHPYREWLEANLVPLEELPAPSHVHEPDHETVLQRQQLFGYTHEDLRILIGPMALKGEEPVGSMGTDTPLAVLSNRPRLLYDYFQQLFAQVTNPPLDAIREELVTQMATTIGPEQNLLKPEPESCRQLKLKTPVLDNEELARIRYMDLPGFRSITLPMLFPVNEGGKGLQQALEELYHKASQAIADGYTFLILSDRGVCKELAPIPALLATAGVHHYLVREGTRTRVGLVIESGEAREVHHAALLIGYGAGAINPYLAFETIDDMIRDGLLPGIDHKKAVKHYIKALNKGVLKVISKMGISTIQSYRGAQIFEAIGLDKAFVDRCFTWTASRIGGIGIDGVAEEVILRHRKAFPDRPVGQADLEWGGEYQWRRDGEYHILNPDTVFKLQHSTRTGQYTVFKEYTELVNNHSQSLCTLRGLFEVKRAEQPIPIEEVEPVESILKRFATGAMSYGSISQEAHETLAIAMNRLGARSNTGEGGEDPARFTPDPNGDSRRSAIKQVASGRFGVTSEYLVNATDLQIKMAQGSKPGEGGQLPGTKVYPWIAKVRNSTPGVGLISPPPHHDIYSIEDIKQLIHDLKNSNPSARIHVKLVAEVGVGTIAAGVAKAFSDVVLISGHDGGTGASSLSSIKHAGLPWELGLAETQQVLVMNKLRDRISVQVDGQMKTGRDVVIAALLGAEEYGFSTAPLVVSGCIMMRVCHLNTCPVGVATQDPELRKNFSGKPEYVETFFRFIAAEVRELMAELGFRTMDEMIGRVDKLDMKKAVEHWKAKGLDYSSILYRPEVGPEVAIRKVREQDHGLEQSLDMTTIVPLCRPALERREPVGLRLSIRNVNRTVGTILGSMVTSRYGGDGLPEDTIRIHFAGSAGQSFGAFIPQGITLALEGDSNDFLGKGLSGGKIIVFPPRQATFVPEENILVGNVVLYGATKGAAYLRGVAGERFAVRNSGAHAVVEGIGDHGCEYMTGGRVVVIGRTGRNFAAGMSGGIAYVLDEAGDFKARCNLSMVDLEALDAEEEIEEVKAMLRRHLHYTGSTVAERILGSWQTMEAKFVKVIPKDYKRAMMAMKRAESEGIPWEEAVMMGAHG</sequence>
<dbReference type="GO" id="GO:0046872">
    <property type="term" value="F:metal ion binding"/>
    <property type="evidence" value="ECO:0007669"/>
    <property type="project" value="UniProtKB-KW"/>
</dbReference>
<dbReference type="FunFam" id="2.160.20.60:FF:000001">
    <property type="entry name" value="Glutamate synthase, large subunit"/>
    <property type="match status" value="1"/>
</dbReference>
<evidence type="ECO:0000256" key="12">
    <source>
        <dbReference type="ARBA" id="ARBA00023004"/>
    </source>
</evidence>
<dbReference type="InterPro" id="IPR002489">
    <property type="entry name" value="Glu_synth_asu_C"/>
</dbReference>
<evidence type="ECO:0000256" key="2">
    <source>
        <dbReference type="ARBA" id="ARBA00001927"/>
    </source>
</evidence>
<dbReference type="Gene3D" id="3.20.20.70">
    <property type="entry name" value="Aldolase class I"/>
    <property type="match status" value="2"/>
</dbReference>
<dbReference type="CDD" id="cd00713">
    <property type="entry name" value="GltS"/>
    <property type="match status" value="1"/>
</dbReference>
<comment type="caution">
    <text evidence="19">The sequence shown here is derived from an EMBL/GenBank/DDBJ whole genome shotgun (WGS) entry which is preliminary data.</text>
</comment>
<name>A0A2T4U095_9BACT</name>